<reference evidence="4 5" key="1">
    <citation type="submission" date="2015-11" db="EMBL/GenBank/DDBJ databases">
        <title>Genomic analysis of 38 Legionella species identifies large and diverse effector repertoires.</title>
        <authorList>
            <person name="Burstein D."/>
            <person name="Amaro F."/>
            <person name="Zusman T."/>
            <person name="Lifshitz Z."/>
            <person name="Cohen O."/>
            <person name="Gilbert J.A."/>
            <person name="Pupko T."/>
            <person name="Shuman H.A."/>
            <person name="Segal G."/>
        </authorList>
    </citation>
    <scope>NUCLEOTIDE SEQUENCE [LARGE SCALE GENOMIC DNA]</scope>
    <source>
        <strain evidence="4 5">Mt.St.Helens-4</strain>
    </source>
</reference>
<dbReference type="InterPro" id="IPR029055">
    <property type="entry name" value="Ntn_hydrolases_N"/>
</dbReference>
<dbReference type="EC" id="3.5.1.24" evidence="4"/>
<dbReference type="GO" id="GO:0045302">
    <property type="term" value="F:choloylglycine hydrolase activity"/>
    <property type="evidence" value="ECO:0007669"/>
    <property type="project" value="UniProtKB-EC"/>
</dbReference>
<dbReference type="OrthoDB" id="1265391at2"/>
<keyword evidence="2 4" id="KW-0378">Hydrolase</keyword>
<dbReference type="eggNOG" id="COG3049">
    <property type="taxonomic scope" value="Bacteria"/>
</dbReference>
<evidence type="ECO:0000256" key="1">
    <source>
        <dbReference type="ARBA" id="ARBA00006625"/>
    </source>
</evidence>
<dbReference type="CDD" id="cd01902">
    <property type="entry name" value="Ntn_CGH"/>
    <property type="match status" value="1"/>
</dbReference>
<proteinExistence type="inferred from homology"/>
<comment type="similarity">
    <text evidence="1">Belongs to the peptidase C59 family.</text>
</comment>
<dbReference type="PANTHER" id="PTHR35527">
    <property type="entry name" value="CHOLOYLGLYCINE HYDROLASE"/>
    <property type="match status" value="1"/>
</dbReference>
<accession>A0A0W0YBM7</accession>
<feature type="domain" description="Choloylglycine hydrolase/NAAA C-terminal" evidence="3">
    <location>
        <begin position="24"/>
        <end position="309"/>
    </location>
</feature>
<dbReference type="InterPro" id="IPR029132">
    <property type="entry name" value="CBAH/NAAA_C"/>
</dbReference>
<dbReference type="Proteomes" id="UP000054621">
    <property type="component" value="Unassembled WGS sequence"/>
</dbReference>
<evidence type="ECO:0000313" key="5">
    <source>
        <dbReference type="Proteomes" id="UP000054621"/>
    </source>
</evidence>
<dbReference type="PANTHER" id="PTHR35527:SF2">
    <property type="entry name" value="HYDROLASE"/>
    <property type="match status" value="1"/>
</dbReference>
<name>A0A0W0YBM7_9GAMM</name>
<dbReference type="AlphaFoldDB" id="A0A0W0YBM7"/>
<evidence type="ECO:0000313" key="4">
    <source>
        <dbReference type="EMBL" id="KTD54300.1"/>
    </source>
</evidence>
<evidence type="ECO:0000259" key="3">
    <source>
        <dbReference type="Pfam" id="PF02275"/>
    </source>
</evidence>
<dbReference type="InterPro" id="IPR052193">
    <property type="entry name" value="Peptidase_C59"/>
</dbReference>
<dbReference type="RefSeq" id="WP_051544745.1">
    <property type="nucleotide sequence ID" value="NZ_CAAAJE010000020.1"/>
</dbReference>
<dbReference type="SUPFAM" id="SSF56235">
    <property type="entry name" value="N-terminal nucleophile aminohydrolases (Ntn hydrolases)"/>
    <property type="match status" value="1"/>
</dbReference>
<gene>
    <name evidence="4" type="ORF">Lsai_3122</name>
</gene>
<comment type="caution">
    <text evidence="4">The sequence shown here is derived from an EMBL/GenBank/DDBJ whole genome shotgun (WGS) entry which is preliminary data.</text>
</comment>
<protein>
    <submittedName>
        <fullName evidence="4">Choloylglycine hydrolase</fullName>
        <ecNumber evidence="4">3.5.1.24</ecNumber>
    </submittedName>
</protein>
<dbReference type="EMBL" id="LNYV01000037">
    <property type="protein sequence ID" value="KTD54300.1"/>
    <property type="molecule type" value="Genomic_DNA"/>
</dbReference>
<evidence type="ECO:0000256" key="2">
    <source>
        <dbReference type="ARBA" id="ARBA00022801"/>
    </source>
</evidence>
<organism evidence="4 5">
    <name type="scientific">Legionella sainthelensi</name>
    <dbReference type="NCBI Taxonomy" id="28087"/>
    <lineage>
        <taxon>Bacteria</taxon>
        <taxon>Pseudomonadati</taxon>
        <taxon>Pseudomonadota</taxon>
        <taxon>Gammaproteobacteria</taxon>
        <taxon>Legionellales</taxon>
        <taxon>Legionellaceae</taxon>
        <taxon>Legionella</taxon>
    </lineage>
</organism>
<dbReference type="Gene3D" id="3.60.60.10">
    <property type="entry name" value="Penicillin V Acylase, Chain A"/>
    <property type="match status" value="1"/>
</dbReference>
<dbReference type="PATRIC" id="fig|28087.4.peg.3351"/>
<dbReference type="Pfam" id="PF02275">
    <property type="entry name" value="CBAH"/>
    <property type="match status" value="1"/>
</dbReference>
<sequence>MTLKSKIESTLLIIYLLTSNGYCCSTVFSNNNGISPTVARTMDLYISDMPSLVIYSRNIERYGNTGANSVKWKSKYGSIVVTAFNSNAASDGMNEEGLAAHLLYLSETKYPKIDNSKPSLSNLLWAQYVLDNFKTVNDALQAIDKFQIVATKLHGKTWPIHLAIEDSNGDSAVIEYIEGKMKVYHGHNYRVMTNEPAYTIQLNNLKKYRSFGGNLPIPGDPDPLSRFVRASYYLHSLPNATNNQDAIAGVFSIIRTVMVPFGAVDTSGNKTEDAWPTRWVTIADLKNKMFFFNSTITPNLIWVDLTKFDFSSKIRSESINPLDVSLVGDISEKLGAEKN</sequence>
<dbReference type="STRING" id="28087.Lsai_3122"/>